<evidence type="ECO:0000256" key="4">
    <source>
        <dbReference type="ARBA" id="ARBA00022606"/>
    </source>
</evidence>
<keyword evidence="5 15" id="KW-0812">Transmembrane</keyword>
<evidence type="ECO:0000256" key="9">
    <source>
        <dbReference type="ARBA" id="ARBA00023040"/>
    </source>
</evidence>
<dbReference type="PANTHER" id="PTHR24240">
    <property type="entry name" value="OPSIN"/>
    <property type="match status" value="1"/>
</dbReference>
<evidence type="ECO:0000256" key="15">
    <source>
        <dbReference type="SAM" id="Phobius"/>
    </source>
</evidence>
<dbReference type="InterPro" id="IPR017452">
    <property type="entry name" value="GPCR_Rhodpsn_7TM"/>
</dbReference>
<evidence type="ECO:0000256" key="3">
    <source>
        <dbReference type="ARBA" id="ARBA00022543"/>
    </source>
</evidence>
<feature type="transmembrane region" description="Helical" evidence="15">
    <location>
        <begin position="82"/>
        <end position="102"/>
    </location>
</feature>
<evidence type="ECO:0000256" key="11">
    <source>
        <dbReference type="ARBA" id="ARBA00023170"/>
    </source>
</evidence>
<keyword evidence="10 15" id="KW-0472">Membrane</keyword>
<organism evidence="17 18">
    <name type="scientific">Araneus ventricosus</name>
    <name type="common">Orbweaver spider</name>
    <name type="synonym">Epeira ventricosa</name>
    <dbReference type="NCBI Taxonomy" id="182803"/>
    <lineage>
        <taxon>Eukaryota</taxon>
        <taxon>Metazoa</taxon>
        <taxon>Ecdysozoa</taxon>
        <taxon>Arthropoda</taxon>
        <taxon>Chelicerata</taxon>
        <taxon>Arachnida</taxon>
        <taxon>Araneae</taxon>
        <taxon>Araneomorphae</taxon>
        <taxon>Entelegynae</taxon>
        <taxon>Araneoidea</taxon>
        <taxon>Araneidae</taxon>
        <taxon>Araneus</taxon>
    </lineage>
</organism>
<dbReference type="PROSITE" id="PS00238">
    <property type="entry name" value="OPSIN"/>
    <property type="match status" value="1"/>
</dbReference>
<dbReference type="PROSITE" id="PS50262">
    <property type="entry name" value="G_PROTEIN_RECEP_F1_2"/>
    <property type="match status" value="1"/>
</dbReference>
<keyword evidence="8" id="KW-0157">Chromophore</keyword>
<dbReference type="InterPro" id="IPR000276">
    <property type="entry name" value="GPCR_Rhodpsn"/>
</dbReference>
<keyword evidence="3" id="KW-0600">Photoreceptor protein</keyword>
<evidence type="ECO:0000256" key="7">
    <source>
        <dbReference type="ARBA" id="ARBA00022989"/>
    </source>
</evidence>
<feature type="compositionally biased region" description="Polar residues" evidence="14">
    <location>
        <begin position="168"/>
        <end position="186"/>
    </location>
</feature>
<dbReference type="GO" id="GO:0007602">
    <property type="term" value="P:phototransduction"/>
    <property type="evidence" value="ECO:0007669"/>
    <property type="project" value="UniProtKB-KW"/>
</dbReference>
<dbReference type="GO" id="GO:0009881">
    <property type="term" value="F:photoreceptor activity"/>
    <property type="evidence" value="ECO:0007669"/>
    <property type="project" value="UniProtKB-KW"/>
</dbReference>
<evidence type="ECO:0000313" key="17">
    <source>
        <dbReference type="EMBL" id="GBM37143.1"/>
    </source>
</evidence>
<keyword evidence="11" id="KW-0675">Receptor</keyword>
<keyword evidence="4" id="KW-0716">Sensory transduction</keyword>
<evidence type="ECO:0000256" key="10">
    <source>
        <dbReference type="ARBA" id="ARBA00023136"/>
    </source>
</evidence>
<evidence type="ECO:0000256" key="8">
    <source>
        <dbReference type="ARBA" id="ARBA00022991"/>
    </source>
</evidence>
<comment type="similarity">
    <text evidence="2">Belongs to the G-protein coupled receptor 1 family.</text>
</comment>
<dbReference type="SUPFAM" id="SSF81321">
    <property type="entry name" value="Family A G protein-coupled receptor-like"/>
    <property type="match status" value="1"/>
</dbReference>
<evidence type="ECO:0000256" key="13">
    <source>
        <dbReference type="ARBA" id="ARBA00023305"/>
    </source>
</evidence>
<feature type="transmembrane region" description="Helical" evidence="15">
    <location>
        <begin position="49"/>
        <end position="70"/>
    </location>
</feature>
<dbReference type="GO" id="GO:0016020">
    <property type="term" value="C:membrane"/>
    <property type="evidence" value="ECO:0007669"/>
    <property type="project" value="UniProtKB-SubCell"/>
</dbReference>
<keyword evidence="9" id="KW-0297">G-protein coupled receptor</keyword>
<comment type="subcellular location">
    <subcellularLocation>
        <location evidence="1">Membrane</location>
        <topology evidence="1">Multi-pass membrane protein</topology>
    </subcellularLocation>
</comment>
<evidence type="ECO:0000256" key="2">
    <source>
        <dbReference type="ARBA" id="ARBA00010663"/>
    </source>
</evidence>
<dbReference type="GO" id="GO:0004930">
    <property type="term" value="F:G protein-coupled receptor activity"/>
    <property type="evidence" value="ECO:0007669"/>
    <property type="project" value="UniProtKB-KW"/>
</dbReference>
<dbReference type="EMBL" id="BGPR01000830">
    <property type="protein sequence ID" value="GBM37143.1"/>
    <property type="molecule type" value="Genomic_DNA"/>
</dbReference>
<feature type="domain" description="G-protein coupled receptors family 1 profile" evidence="16">
    <location>
        <begin position="1"/>
        <end position="99"/>
    </location>
</feature>
<evidence type="ECO:0000256" key="1">
    <source>
        <dbReference type="ARBA" id="ARBA00004141"/>
    </source>
</evidence>
<feature type="compositionally biased region" description="Basic residues" evidence="14">
    <location>
        <begin position="157"/>
        <end position="167"/>
    </location>
</feature>
<evidence type="ECO:0000256" key="14">
    <source>
        <dbReference type="SAM" id="MobiDB-lite"/>
    </source>
</evidence>
<evidence type="ECO:0000259" key="16">
    <source>
        <dbReference type="PROSITE" id="PS50262"/>
    </source>
</evidence>
<evidence type="ECO:0000256" key="12">
    <source>
        <dbReference type="ARBA" id="ARBA00023224"/>
    </source>
</evidence>
<evidence type="ECO:0000313" key="18">
    <source>
        <dbReference type="Proteomes" id="UP000499080"/>
    </source>
</evidence>
<evidence type="ECO:0000256" key="5">
    <source>
        <dbReference type="ARBA" id="ARBA00022692"/>
    </source>
</evidence>
<dbReference type="GO" id="GO:0007601">
    <property type="term" value="P:visual perception"/>
    <property type="evidence" value="ECO:0007669"/>
    <property type="project" value="UniProtKB-KW"/>
</dbReference>
<keyword evidence="13" id="KW-0844">Vision</keyword>
<dbReference type="AlphaFoldDB" id="A0A4Y2F6Z9"/>
<dbReference type="Gene3D" id="1.20.1070.10">
    <property type="entry name" value="Rhodopsin 7-helix transmembrane proteins"/>
    <property type="match status" value="1"/>
</dbReference>
<keyword evidence="18" id="KW-1185">Reference proteome</keyword>
<dbReference type="InterPro" id="IPR050125">
    <property type="entry name" value="GPCR_opsins"/>
</dbReference>
<feature type="transmembrane region" description="Helical" evidence="15">
    <location>
        <begin position="6"/>
        <end position="29"/>
    </location>
</feature>
<feature type="region of interest" description="Disordered" evidence="14">
    <location>
        <begin position="157"/>
        <end position="186"/>
    </location>
</feature>
<dbReference type="OrthoDB" id="6436927at2759"/>
<comment type="caution">
    <text evidence="17">The sequence shown here is derived from an EMBL/GenBank/DDBJ whole genome shotgun (WGS) entry which is preliminary data.</text>
</comment>
<keyword evidence="7 15" id="KW-1133">Transmembrane helix</keyword>
<evidence type="ECO:0000256" key="6">
    <source>
        <dbReference type="ARBA" id="ARBA00022925"/>
    </source>
</evidence>
<keyword evidence="6" id="KW-0681">Retinal protein</keyword>
<dbReference type="PRINTS" id="PR00237">
    <property type="entry name" value="GPCRRHODOPSN"/>
</dbReference>
<sequence>MPFGHFWHRTSQLCHLASFGIAPASYVILCRWHDSNIRYWLRKIQLTSVIATAYVVAWFPYAIVCLYEAYGNPELVPKIGRILSALFCKTAAATNPIIYLFMSKGFRREVVETFNVLFKCRRRGAFSSFIYSSSLKSSSCRSPSEISLRSSWLSRVRRGSSRMRRKAQSNNSSTSETPHNVNESQV</sequence>
<proteinExistence type="inferred from homology"/>
<protein>
    <recommendedName>
        <fullName evidence="16">G-protein coupled receptors family 1 profile domain-containing protein</fullName>
    </recommendedName>
</protein>
<dbReference type="InterPro" id="IPR027430">
    <property type="entry name" value="Retinal_BS"/>
</dbReference>
<reference evidence="17 18" key="1">
    <citation type="journal article" date="2019" name="Sci. Rep.">
        <title>Orb-weaving spider Araneus ventricosus genome elucidates the spidroin gene catalogue.</title>
        <authorList>
            <person name="Kono N."/>
            <person name="Nakamura H."/>
            <person name="Ohtoshi R."/>
            <person name="Moran D.A.P."/>
            <person name="Shinohara A."/>
            <person name="Yoshida Y."/>
            <person name="Fujiwara M."/>
            <person name="Mori M."/>
            <person name="Tomita M."/>
            <person name="Arakawa K."/>
        </authorList>
    </citation>
    <scope>NUCLEOTIDE SEQUENCE [LARGE SCALE GENOMIC DNA]</scope>
</reference>
<name>A0A4Y2F6Z9_ARAVE</name>
<gene>
    <name evidence="17" type="ORF">AVEN_205584_1</name>
</gene>
<accession>A0A4Y2F6Z9</accession>
<keyword evidence="12" id="KW-0807">Transducer</keyword>
<dbReference type="Proteomes" id="UP000499080">
    <property type="component" value="Unassembled WGS sequence"/>
</dbReference>